<feature type="compositionally biased region" description="Basic and acidic residues" evidence="1">
    <location>
        <begin position="49"/>
        <end position="59"/>
    </location>
</feature>
<gene>
    <name evidence="2" type="ORF">BDZ85DRAFT_279110</name>
</gene>
<feature type="region of interest" description="Disordered" evidence="1">
    <location>
        <begin position="1"/>
        <end position="102"/>
    </location>
</feature>
<feature type="compositionally biased region" description="Polar residues" evidence="1">
    <location>
        <begin position="60"/>
        <end position="96"/>
    </location>
</feature>
<keyword evidence="3" id="KW-1185">Reference proteome</keyword>
<organism evidence="2 3">
    <name type="scientific">Elsinoe ampelina</name>
    <dbReference type="NCBI Taxonomy" id="302913"/>
    <lineage>
        <taxon>Eukaryota</taxon>
        <taxon>Fungi</taxon>
        <taxon>Dikarya</taxon>
        <taxon>Ascomycota</taxon>
        <taxon>Pezizomycotina</taxon>
        <taxon>Dothideomycetes</taxon>
        <taxon>Dothideomycetidae</taxon>
        <taxon>Myriangiales</taxon>
        <taxon>Elsinoaceae</taxon>
        <taxon>Elsinoe</taxon>
    </lineage>
</organism>
<accession>A0A6A6GIX0</accession>
<feature type="region of interest" description="Disordered" evidence="1">
    <location>
        <begin position="124"/>
        <end position="165"/>
    </location>
</feature>
<sequence length="165" mass="17548">MAFLSALNVLERSTPSGPANFAADEPSSDTGHNGLEHSDQSSASEPSSDTERNGLEHSDQPSASSMQPTSDSSHDTINQSKDGTTTNGVVTQSAQDLDTIRVGAGSSNVETVSDHIRPAKVARTSIPTKRSKRCKRSESPLRTARHQQVGGVQFLHPHTSEQAFP</sequence>
<reference evidence="3" key="1">
    <citation type="journal article" date="2020" name="Stud. Mycol.">
        <title>101 Dothideomycetes genomes: A test case for predicting lifestyles and emergence of pathogens.</title>
        <authorList>
            <person name="Haridas S."/>
            <person name="Albert R."/>
            <person name="Binder M."/>
            <person name="Bloem J."/>
            <person name="LaButti K."/>
            <person name="Salamov A."/>
            <person name="Andreopoulos B."/>
            <person name="Baker S."/>
            <person name="Barry K."/>
            <person name="Bills G."/>
            <person name="Bluhm B."/>
            <person name="Cannon C."/>
            <person name="Castanera R."/>
            <person name="Culley D."/>
            <person name="Daum C."/>
            <person name="Ezra D."/>
            <person name="Gonzalez J."/>
            <person name="Henrissat B."/>
            <person name="Kuo A."/>
            <person name="Liang C."/>
            <person name="Lipzen A."/>
            <person name="Lutzoni F."/>
            <person name="Magnuson J."/>
            <person name="Mondo S."/>
            <person name="Nolan M."/>
            <person name="Ohm R."/>
            <person name="Pangilinan J."/>
            <person name="Park H.-J."/>
            <person name="Ramirez L."/>
            <person name="Alfaro M."/>
            <person name="Sun H."/>
            <person name="Tritt A."/>
            <person name="Yoshinaga Y."/>
            <person name="Zwiers L.-H."/>
            <person name="Turgeon B."/>
            <person name="Goodwin S."/>
            <person name="Spatafora J."/>
            <person name="Crous P."/>
            <person name="Grigoriev I."/>
        </authorList>
    </citation>
    <scope>NUCLEOTIDE SEQUENCE [LARGE SCALE GENOMIC DNA]</scope>
    <source>
        <strain evidence="3">CECT 20119</strain>
    </source>
</reference>
<evidence type="ECO:0000256" key="1">
    <source>
        <dbReference type="SAM" id="MobiDB-lite"/>
    </source>
</evidence>
<evidence type="ECO:0000313" key="3">
    <source>
        <dbReference type="Proteomes" id="UP000799538"/>
    </source>
</evidence>
<dbReference type="Proteomes" id="UP000799538">
    <property type="component" value="Unassembled WGS sequence"/>
</dbReference>
<proteinExistence type="predicted"/>
<evidence type="ECO:0000313" key="2">
    <source>
        <dbReference type="EMBL" id="KAF2225420.1"/>
    </source>
</evidence>
<dbReference type="EMBL" id="ML992503">
    <property type="protein sequence ID" value="KAF2225420.1"/>
    <property type="molecule type" value="Genomic_DNA"/>
</dbReference>
<name>A0A6A6GIX0_9PEZI</name>
<dbReference type="AlphaFoldDB" id="A0A6A6GIX0"/>
<protein>
    <submittedName>
        <fullName evidence="2">Uncharacterized protein</fullName>
    </submittedName>
</protein>